<dbReference type="Proteomes" id="UP001383192">
    <property type="component" value="Unassembled WGS sequence"/>
</dbReference>
<dbReference type="Pfam" id="PF12937">
    <property type="entry name" value="F-box-like"/>
    <property type="match status" value="1"/>
</dbReference>
<dbReference type="InterPro" id="IPR001810">
    <property type="entry name" value="F-box_dom"/>
</dbReference>
<gene>
    <name evidence="2" type="ORF">VNI00_010681</name>
</gene>
<keyword evidence="3" id="KW-1185">Reference proteome</keyword>
<dbReference type="Gene3D" id="1.20.1280.50">
    <property type="match status" value="1"/>
</dbReference>
<feature type="domain" description="F-box" evidence="1">
    <location>
        <begin position="11"/>
        <end position="71"/>
    </location>
</feature>
<dbReference type="EMBL" id="JAYKXP010000043">
    <property type="protein sequence ID" value="KAK7038793.1"/>
    <property type="molecule type" value="Genomic_DNA"/>
</dbReference>
<evidence type="ECO:0000313" key="2">
    <source>
        <dbReference type="EMBL" id="KAK7038793.1"/>
    </source>
</evidence>
<dbReference type="SUPFAM" id="SSF81383">
    <property type="entry name" value="F-box domain"/>
    <property type="match status" value="1"/>
</dbReference>
<sequence length="522" mass="60117">MNPETVNPEYEPAVHRLPPELLLSIFRLASPATGLNIHPSAIRNQAPWKVGRVCRRWRTIIENSPELWSILVLDRKKLPDSAEAPFWKHFAEIFDILSRRSAGRQHLELRLVDTATSSRSDVVGRRISQSFLACLFNRQIDIQPVVPWEHITVFHLSKYRLEYLYQVLRKCDNLQELVLGERDLEVYDSTASWGSGVRLNSLRTLKLVVHRTTEHSRVLQILTLPGLERLEIVLKDPEYGKMVLDVTLVLEMLARSGCTLKALVIKNLRYQVYVLDQFLKYVSRLEELVLEGDVSGCVVEKFVARLVGLKKLVIRCTPCTKSGVGLPPPIDGILGAVRGMSRLQSLEVQARVPRHMWGTGDQMDELRSRDVEVREDYREPVGKDMMMMWCREIICRLCWIFCVTGIHDESVRDVECAVIDNVVTLLRDRSVFPAEAFQELPNPEKDPSYAGLERFWGNTLRMPGVTFEKIRALVEEWPKETGLDRPFRFGNEWPYYFPSHLRVSGCCYRDVKDGRSNSMGYH</sequence>
<dbReference type="Gene3D" id="3.80.10.10">
    <property type="entry name" value="Ribonuclease Inhibitor"/>
    <property type="match status" value="1"/>
</dbReference>
<reference evidence="2 3" key="1">
    <citation type="submission" date="2024-01" db="EMBL/GenBank/DDBJ databases">
        <title>A draft genome for a cacao thread blight-causing isolate of Paramarasmius palmivorus.</title>
        <authorList>
            <person name="Baruah I.K."/>
            <person name="Bukari Y."/>
            <person name="Amoako-Attah I."/>
            <person name="Meinhardt L.W."/>
            <person name="Bailey B.A."/>
            <person name="Cohen S.P."/>
        </authorList>
    </citation>
    <scope>NUCLEOTIDE SEQUENCE [LARGE SCALE GENOMIC DNA]</scope>
    <source>
        <strain evidence="2 3">GH-12</strain>
    </source>
</reference>
<evidence type="ECO:0000313" key="3">
    <source>
        <dbReference type="Proteomes" id="UP001383192"/>
    </source>
</evidence>
<evidence type="ECO:0000259" key="1">
    <source>
        <dbReference type="PROSITE" id="PS50181"/>
    </source>
</evidence>
<dbReference type="InterPro" id="IPR032675">
    <property type="entry name" value="LRR_dom_sf"/>
</dbReference>
<dbReference type="PANTHER" id="PTHR38926:SF5">
    <property type="entry name" value="F-BOX AND LEUCINE-RICH REPEAT PROTEIN 6"/>
    <property type="match status" value="1"/>
</dbReference>
<dbReference type="SUPFAM" id="SSF52047">
    <property type="entry name" value="RNI-like"/>
    <property type="match status" value="1"/>
</dbReference>
<dbReference type="InterPro" id="IPR036047">
    <property type="entry name" value="F-box-like_dom_sf"/>
</dbReference>
<name>A0AAW0CM47_9AGAR</name>
<dbReference type="AlphaFoldDB" id="A0AAW0CM47"/>
<protein>
    <recommendedName>
        <fullName evidence="1">F-box domain-containing protein</fullName>
    </recommendedName>
</protein>
<proteinExistence type="predicted"/>
<comment type="caution">
    <text evidence="2">The sequence shown here is derived from an EMBL/GenBank/DDBJ whole genome shotgun (WGS) entry which is preliminary data.</text>
</comment>
<dbReference type="PANTHER" id="PTHR38926">
    <property type="entry name" value="F-BOX DOMAIN CONTAINING PROTEIN, EXPRESSED"/>
    <property type="match status" value="1"/>
</dbReference>
<accession>A0AAW0CM47</accession>
<organism evidence="2 3">
    <name type="scientific">Paramarasmius palmivorus</name>
    <dbReference type="NCBI Taxonomy" id="297713"/>
    <lineage>
        <taxon>Eukaryota</taxon>
        <taxon>Fungi</taxon>
        <taxon>Dikarya</taxon>
        <taxon>Basidiomycota</taxon>
        <taxon>Agaricomycotina</taxon>
        <taxon>Agaricomycetes</taxon>
        <taxon>Agaricomycetidae</taxon>
        <taxon>Agaricales</taxon>
        <taxon>Marasmiineae</taxon>
        <taxon>Marasmiaceae</taxon>
        <taxon>Paramarasmius</taxon>
    </lineage>
</organism>
<dbReference type="PROSITE" id="PS50181">
    <property type="entry name" value="FBOX"/>
    <property type="match status" value="1"/>
</dbReference>